<dbReference type="PANTHER" id="PTHR30136">
    <property type="entry name" value="HELIX-TURN-HELIX TRANSCRIPTIONAL REGULATOR, ICLR FAMILY"/>
    <property type="match status" value="1"/>
</dbReference>
<organism evidence="6 7">
    <name type="scientific">Sneathiella chinensis</name>
    <dbReference type="NCBI Taxonomy" id="349750"/>
    <lineage>
        <taxon>Bacteria</taxon>
        <taxon>Pseudomonadati</taxon>
        <taxon>Pseudomonadota</taxon>
        <taxon>Alphaproteobacteria</taxon>
        <taxon>Sneathiellales</taxon>
        <taxon>Sneathiellaceae</taxon>
        <taxon>Sneathiella</taxon>
    </lineage>
</organism>
<reference evidence="6" key="2">
    <citation type="submission" date="2023-01" db="EMBL/GenBank/DDBJ databases">
        <title>Draft genome sequence of Sneathiella chinensis strain NBRC 103408.</title>
        <authorList>
            <person name="Sun Q."/>
            <person name="Mori K."/>
        </authorList>
    </citation>
    <scope>NUCLEOTIDE SEQUENCE</scope>
    <source>
        <strain evidence="6">NBRC 103408</strain>
    </source>
</reference>
<sequence>MTTAPDAPKSRSGQVQSLTRALSVLNVIADNSPGLTLTGIARKLGLAPSTTHRLLTTLQEERYVQYDRDSSHWQIGLQAFVAGNGFLSSRDLVSVARPFMRRMMEKSGETINLAIPDGDHVIYLAQVESREMMRVYSKPGKRVPLHCSGVGKAILMTMTDADIDRIASTEGLARLTDKTITDPDQLKQHLAGCRPLGFALDDEEHAVGLRCVASVIYDEYAEPMAAVSISGPAARISTAQLQEIGETTRFFAGEITTALGGQPPKGA</sequence>
<dbReference type="Pfam" id="PF01614">
    <property type="entry name" value="IclR_C"/>
    <property type="match status" value="1"/>
</dbReference>
<dbReference type="Gene3D" id="3.30.450.40">
    <property type="match status" value="1"/>
</dbReference>
<evidence type="ECO:0000256" key="2">
    <source>
        <dbReference type="ARBA" id="ARBA00023125"/>
    </source>
</evidence>
<dbReference type="RefSeq" id="WP_169559405.1">
    <property type="nucleotide sequence ID" value="NZ_BSNF01000001.1"/>
</dbReference>
<comment type="caution">
    <text evidence="6">The sequence shown here is derived from an EMBL/GenBank/DDBJ whole genome shotgun (WGS) entry which is preliminary data.</text>
</comment>
<evidence type="ECO:0000256" key="1">
    <source>
        <dbReference type="ARBA" id="ARBA00023015"/>
    </source>
</evidence>
<dbReference type="EMBL" id="BSNF01000001">
    <property type="protein sequence ID" value="GLQ05403.1"/>
    <property type="molecule type" value="Genomic_DNA"/>
</dbReference>
<dbReference type="InterPro" id="IPR036390">
    <property type="entry name" value="WH_DNA-bd_sf"/>
</dbReference>
<evidence type="ECO:0000259" key="4">
    <source>
        <dbReference type="PROSITE" id="PS51077"/>
    </source>
</evidence>
<dbReference type="InterPro" id="IPR014757">
    <property type="entry name" value="Tscrpt_reg_IclR_C"/>
</dbReference>
<dbReference type="PANTHER" id="PTHR30136:SF24">
    <property type="entry name" value="HTH-TYPE TRANSCRIPTIONAL REPRESSOR ALLR"/>
    <property type="match status" value="1"/>
</dbReference>
<protein>
    <submittedName>
        <fullName evidence="6">Transcriptional regulator</fullName>
    </submittedName>
</protein>
<dbReference type="InterPro" id="IPR029016">
    <property type="entry name" value="GAF-like_dom_sf"/>
</dbReference>
<accession>A0ABQ5U2B5</accession>
<dbReference type="Proteomes" id="UP001161409">
    <property type="component" value="Unassembled WGS sequence"/>
</dbReference>
<feature type="domain" description="IclR-ED" evidence="5">
    <location>
        <begin position="78"/>
        <end position="261"/>
    </location>
</feature>
<keyword evidence="2" id="KW-0238">DNA-binding</keyword>
<proteinExistence type="predicted"/>
<dbReference type="PROSITE" id="PS51078">
    <property type="entry name" value="ICLR_ED"/>
    <property type="match status" value="1"/>
</dbReference>
<evidence type="ECO:0000313" key="7">
    <source>
        <dbReference type="Proteomes" id="UP001161409"/>
    </source>
</evidence>
<dbReference type="SUPFAM" id="SSF46785">
    <property type="entry name" value="Winged helix' DNA-binding domain"/>
    <property type="match status" value="1"/>
</dbReference>
<dbReference type="InterPro" id="IPR005471">
    <property type="entry name" value="Tscrpt_reg_IclR_N"/>
</dbReference>
<gene>
    <name evidence="6" type="ORF">GCM10007924_06240</name>
</gene>
<keyword evidence="3" id="KW-0804">Transcription</keyword>
<reference evidence="6" key="1">
    <citation type="journal article" date="2014" name="Int. J. Syst. Evol. Microbiol.">
        <title>Complete genome of a new Firmicutes species belonging to the dominant human colonic microbiota ('Ruminococcus bicirculans') reveals two chromosomes and a selective capacity to utilize plant glucans.</title>
        <authorList>
            <consortium name="NISC Comparative Sequencing Program"/>
            <person name="Wegmann U."/>
            <person name="Louis P."/>
            <person name="Goesmann A."/>
            <person name="Henrissat B."/>
            <person name="Duncan S.H."/>
            <person name="Flint H.J."/>
        </authorList>
    </citation>
    <scope>NUCLEOTIDE SEQUENCE</scope>
    <source>
        <strain evidence="6">NBRC 103408</strain>
    </source>
</reference>
<evidence type="ECO:0000259" key="5">
    <source>
        <dbReference type="PROSITE" id="PS51078"/>
    </source>
</evidence>
<dbReference type="SMART" id="SM00346">
    <property type="entry name" value="HTH_ICLR"/>
    <property type="match status" value="1"/>
</dbReference>
<keyword evidence="1" id="KW-0805">Transcription regulation</keyword>
<dbReference type="Pfam" id="PF09339">
    <property type="entry name" value="HTH_IclR"/>
    <property type="match status" value="1"/>
</dbReference>
<keyword evidence="7" id="KW-1185">Reference proteome</keyword>
<evidence type="ECO:0000256" key="3">
    <source>
        <dbReference type="ARBA" id="ARBA00023163"/>
    </source>
</evidence>
<dbReference type="Gene3D" id="1.10.10.10">
    <property type="entry name" value="Winged helix-like DNA-binding domain superfamily/Winged helix DNA-binding domain"/>
    <property type="match status" value="1"/>
</dbReference>
<name>A0ABQ5U2B5_9PROT</name>
<feature type="domain" description="HTH iclR-type" evidence="4">
    <location>
        <begin position="15"/>
        <end position="77"/>
    </location>
</feature>
<dbReference type="InterPro" id="IPR050707">
    <property type="entry name" value="HTH_MetabolicPath_Reg"/>
</dbReference>
<dbReference type="SUPFAM" id="SSF55781">
    <property type="entry name" value="GAF domain-like"/>
    <property type="match status" value="1"/>
</dbReference>
<dbReference type="PROSITE" id="PS51077">
    <property type="entry name" value="HTH_ICLR"/>
    <property type="match status" value="1"/>
</dbReference>
<evidence type="ECO:0000313" key="6">
    <source>
        <dbReference type="EMBL" id="GLQ05403.1"/>
    </source>
</evidence>
<dbReference type="InterPro" id="IPR036388">
    <property type="entry name" value="WH-like_DNA-bd_sf"/>
</dbReference>